<dbReference type="SUPFAM" id="SSF52833">
    <property type="entry name" value="Thioredoxin-like"/>
    <property type="match status" value="1"/>
</dbReference>
<evidence type="ECO:0000313" key="3">
    <source>
        <dbReference type="Proteomes" id="UP000054988"/>
    </source>
</evidence>
<protein>
    <recommendedName>
        <fullName evidence="1">Thioredoxin domain-containing protein</fullName>
    </recommendedName>
</protein>
<name>A0A0W0EUH0_MONRR</name>
<dbReference type="PANTHER" id="PTHR45663:SF11">
    <property type="entry name" value="GEO12009P1"/>
    <property type="match status" value="1"/>
</dbReference>
<organism evidence="2 3">
    <name type="scientific">Moniliophthora roreri</name>
    <name type="common">Frosty pod rot fungus</name>
    <name type="synonym">Monilia roreri</name>
    <dbReference type="NCBI Taxonomy" id="221103"/>
    <lineage>
        <taxon>Eukaryota</taxon>
        <taxon>Fungi</taxon>
        <taxon>Dikarya</taxon>
        <taxon>Basidiomycota</taxon>
        <taxon>Agaricomycotina</taxon>
        <taxon>Agaricomycetes</taxon>
        <taxon>Agaricomycetidae</taxon>
        <taxon>Agaricales</taxon>
        <taxon>Marasmiineae</taxon>
        <taxon>Marasmiaceae</taxon>
        <taxon>Moniliophthora</taxon>
    </lineage>
</organism>
<feature type="domain" description="Thioredoxin" evidence="1">
    <location>
        <begin position="1"/>
        <end position="101"/>
    </location>
</feature>
<evidence type="ECO:0000313" key="2">
    <source>
        <dbReference type="EMBL" id="KTB27703.1"/>
    </source>
</evidence>
<proteinExistence type="predicted"/>
<evidence type="ECO:0000259" key="1">
    <source>
        <dbReference type="PROSITE" id="PS51352"/>
    </source>
</evidence>
<dbReference type="PANTHER" id="PTHR45663">
    <property type="entry name" value="GEO12009P1"/>
    <property type="match status" value="1"/>
</dbReference>
<dbReference type="GO" id="GO:0015035">
    <property type="term" value="F:protein-disulfide reductase activity"/>
    <property type="evidence" value="ECO:0007669"/>
    <property type="project" value="TreeGrafter"/>
</dbReference>
<gene>
    <name evidence="2" type="ORF">WG66_19713</name>
</gene>
<dbReference type="Pfam" id="PF00085">
    <property type="entry name" value="Thioredoxin"/>
    <property type="match status" value="1"/>
</dbReference>
<sequence length="101" mass="11155">MSTLSPSYLLTSDRHFRWCRPCHMLSPILKAIATDKNVKSGTGKPVDVVTIDTESTEGMELGQRYKVRALPTVIAFCDGQQALQFVGALPEDGVKDFLKQV</sequence>
<dbReference type="InterPro" id="IPR013766">
    <property type="entry name" value="Thioredoxin_domain"/>
</dbReference>
<dbReference type="AlphaFoldDB" id="A0A0W0EUH0"/>
<dbReference type="PROSITE" id="PS51352">
    <property type="entry name" value="THIOREDOXIN_2"/>
    <property type="match status" value="1"/>
</dbReference>
<dbReference type="CDD" id="cd02947">
    <property type="entry name" value="TRX_family"/>
    <property type="match status" value="1"/>
</dbReference>
<dbReference type="eggNOG" id="KOG0910">
    <property type="taxonomic scope" value="Eukaryota"/>
</dbReference>
<dbReference type="EMBL" id="LATX01002521">
    <property type="protein sequence ID" value="KTB27703.1"/>
    <property type="molecule type" value="Genomic_DNA"/>
</dbReference>
<dbReference type="GO" id="GO:0005737">
    <property type="term" value="C:cytoplasm"/>
    <property type="evidence" value="ECO:0007669"/>
    <property type="project" value="TreeGrafter"/>
</dbReference>
<reference evidence="2 3" key="1">
    <citation type="submission" date="2015-12" db="EMBL/GenBank/DDBJ databases">
        <title>Draft genome sequence of Moniliophthora roreri, the causal agent of frosty pod rot of cacao.</title>
        <authorList>
            <person name="Aime M.C."/>
            <person name="Diaz-Valderrama J.R."/>
            <person name="Kijpornyongpan T."/>
            <person name="Phillips-Mora W."/>
        </authorList>
    </citation>
    <scope>NUCLEOTIDE SEQUENCE [LARGE SCALE GENOMIC DNA]</scope>
    <source>
        <strain evidence="2 3">MCA 2952</strain>
    </source>
</reference>
<accession>A0A0W0EUH0</accession>
<dbReference type="InterPro" id="IPR036249">
    <property type="entry name" value="Thioredoxin-like_sf"/>
</dbReference>
<dbReference type="Gene3D" id="3.40.30.10">
    <property type="entry name" value="Glutaredoxin"/>
    <property type="match status" value="1"/>
</dbReference>
<dbReference type="Proteomes" id="UP000054988">
    <property type="component" value="Unassembled WGS sequence"/>
</dbReference>
<comment type="caution">
    <text evidence="2">The sequence shown here is derived from an EMBL/GenBank/DDBJ whole genome shotgun (WGS) entry which is preliminary data.</text>
</comment>